<dbReference type="InterPro" id="IPR003615">
    <property type="entry name" value="HNH_nuc"/>
</dbReference>
<dbReference type="EMBL" id="JAUDCG010000025">
    <property type="protein sequence ID" value="MDM8157334.1"/>
    <property type="molecule type" value="Genomic_DNA"/>
</dbReference>
<dbReference type="Proteomes" id="UP001529340">
    <property type="component" value="Unassembled WGS sequence"/>
</dbReference>
<evidence type="ECO:0000259" key="1">
    <source>
        <dbReference type="Pfam" id="PF13391"/>
    </source>
</evidence>
<dbReference type="Pfam" id="PF13391">
    <property type="entry name" value="HNH_2"/>
    <property type="match status" value="1"/>
</dbReference>
<comment type="caution">
    <text evidence="2">The sequence shown here is derived from an EMBL/GenBank/DDBJ whole genome shotgun (WGS) entry which is preliminary data.</text>
</comment>
<protein>
    <submittedName>
        <fullName evidence="2">HNH endonuclease</fullName>
    </submittedName>
</protein>
<evidence type="ECO:0000313" key="3">
    <source>
        <dbReference type="Proteomes" id="UP001529340"/>
    </source>
</evidence>
<organism evidence="2 3">
    <name type="scientific">Amedibacillus dolichus</name>
    <dbReference type="NCBI Taxonomy" id="31971"/>
    <lineage>
        <taxon>Bacteria</taxon>
        <taxon>Bacillati</taxon>
        <taxon>Bacillota</taxon>
        <taxon>Erysipelotrichia</taxon>
        <taxon>Erysipelotrichales</taxon>
        <taxon>Erysipelotrichaceae</taxon>
        <taxon>Amedibacillus</taxon>
    </lineage>
</organism>
<keyword evidence="2" id="KW-0540">Nuclease</keyword>
<evidence type="ECO:0000313" key="2">
    <source>
        <dbReference type="EMBL" id="MDM8157334.1"/>
    </source>
</evidence>
<reference evidence="3" key="1">
    <citation type="submission" date="2023-06" db="EMBL/GenBank/DDBJ databases">
        <title>Identification and characterization of horizontal gene transfer across gut microbiota members of farm animals based on homology search.</title>
        <authorList>
            <person name="Zeman M."/>
            <person name="Kubasova T."/>
            <person name="Jahodarova E."/>
            <person name="Nykrynova M."/>
            <person name="Rychlik I."/>
        </authorList>
    </citation>
    <scope>NUCLEOTIDE SEQUENCE [LARGE SCALE GENOMIC DNA]</scope>
    <source>
        <strain evidence="3">ET39</strain>
    </source>
</reference>
<keyword evidence="2" id="KW-0255">Endonuclease</keyword>
<proteinExistence type="predicted"/>
<sequence>MEKSYLKHVLALLDNYEIRGIDLPQAIDDVYDQLRRETHHYPTKKQIHEDLLCIIDAGMMHHLTRGYDVTPNATIFAHCAAHSLLEDLALFACIYSSSLSTDRLNAVLFSSSITKEQLTELLPPLLADIALQCRIFVPLSDGAFRIAPPLAANCRRIAKEYESGHPPLVSPTILCYYLKTIYPSSHTNWKNTDRPIIHYPYLNEILQLLPRRGIPNNREESRQLQTFYKDTLFHEFDHRCPICDIHLPHMLIASHIKPFRDCAHLYEPIDNNNGLLLCRNHDYLFDQGYISFLDDGRLLVCSELQKEPDHREVYHLPKDFHLDASLMTPERKLFLAYHRKNIFRR</sequence>
<dbReference type="RefSeq" id="WP_289607794.1">
    <property type="nucleotide sequence ID" value="NZ_JAUDCG010000025.1"/>
</dbReference>
<feature type="domain" description="HNH nuclease" evidence="1">
    <location>
        <begin position="240"/>
        <end position="292"/>
    </location>
</feature>
<gene>
    <name evidence="2" type="ORF">QUV96_06760</name>
</gene>
<keyword evidence="2" id="KW-0378">Hydrolase</keyword>
<keyword evidence="3" id="KW-1185">Reference proteome</keyword>
<accession>A0ABT7UCJ4</accession>
<reference evidence="2 3" key="3">
    <citation type="submission" date="2023-06" db="EMBL/GenBank/DDBJ databases">
        <authorList>
            <person name="Zeman M."/>
            <person name="Kubasova T."/>
            <person name="Jahodarova E."/>
            <person name="Nykrynova M."/>
            <person name="Rychlik I."/>
        </authorList>
    </citation>
    <scope>NUCLEOTIDE SEQUENCE [LARGE SCALE GENOMIC DNA]</scope>
    <source>
        <strain evidence="2 3">ET39</strain>
    </source>
</reference>
<dbReference type="GO" id="GO:0004519">
    <property type="term" value="F:endonuclease activity"/>
    <property type="evidence" value="ECO:0007669"/>
    <property type="project" value="UniProtKB-KW"/>
</dbReference>
<reference evidence="2 3" key="2">
    <citation type="submission" date="2023-06" db="EMBL/GenBank/DDBJ databases">
        <title>Identification and characterization of horizontal gene transfer across gut microbiota members of farm animals based on homology search.</title>
        <authorList>
            <person name="Schwarzerova J."/>
            <person name="Nykrynova M."/>
            <person name="Jureckova K."/>
            <person name="Cejkova D."/>
            <person name="Rychlik I."/>
        </authorList>
    </citation>
    <scope>NUCLEOTIDE SEQUENCE [LARGE SCALE GENOMIC DNA]</scope>
    <source>
        <strain evidence="2 3">ET39</strain>
    </source>
</reference>
<name>A0ABT7UCJ4_9FIRM</name>